<feature type="transmembrane region" description="Helical" evidence="5">
    <location>
        <begin position="98"/>
        <end position="120"/>
    </location>
</feature>
<evidence type="ECO:0000313" key="7">
    <source>
        <dbReference type="Proteomes" id="UP000310017"/>
    </source>
</evidence>
<dbReference type="Proteomes" id="UP000310017">
    <property type="component" value="Chromosome"/>
</dbReference>
<evidence type="ECO:0000256" key="5">
    <source>
        <dbReference type="SAM" id="Phobius"/>
    </source>
</evidence>
<evidence type="ECO:0000256" key="2">
    <source>
        <dbReference type="ARBA" id="ARBA00022692"/>
    </source>
</evidence>
<feature type="transmembrane region" description="Helical" evidence="5">
    <location>
        <begin position="29"/>
        <end position="49"/>
    </location>
</feature>
<dbReference type="InterPro" id="IPR023271">
    <property type="entry name" value="Aquaporin-like"/>
</dbReference>
<evidence type="ECO:0000256" key="3">
    <source>
        <dbReference type="ARBA" id="ARBA00022989"/>
    </source>
</evidence>
<keyword evidence="4 5" id="KW-0472">Membrane</keyword>
<feature type="transmembrane region" description="Helical" evidence="5">
    <location>
        <begin position="58"/>
        <end position="78"/>
    </location>
</feature>
<keyword evidence="2 5" id="KW-0812">Transmembrane</keyword>
<dbReference type="KEGG" id="asag:FGM00_14620"/>
<dbReference type="AlphaFoldDB" id="A0A5B7SX25"/>
<comment type="subcellular location">
    <subcellularLocation>
        <location evidence="1">Membrane</location>
        <topology evidence="1">Multi-pass membrane protein</topology>
    </subcellularLocation>
</comment>
<evidence type="ECO:0000256" key="4">
    <source>
        <dbReference type="ARBA" id="ARBA00023136"/>
    </source>
</evidence>
<dbReference type="EMBL" id="CP040710">
    <property type="protein sequence ID" value="QCX01284.1"/>
    <property type="molecule type" value="Genomic_DNA"/>
</dbReference>
<reference evidence="6 7" key="1">
    <citation type="submission" date="2019-05" db="EMBL/GenBank/DDBJ databases">
        <title>Genome sequencing of F202Z8.</title>
        <authorList>
            <person name="Kwon Y.M."/>
        </authorList>
    </citation>
    <scope>NUCLEOTIDE SEQUENCE [LARGE SCALE GENOMIC DNA]</scope>
    <source>
        <strain evidence="6 7">F202Z8</strain>
    </source>
</reference>
<evidence type="ECO:0000313" key="6">
    <source>
        <dbReference type="EMBL" id="QCX01284.1"/>
    </source>
</evidence>
<proteinExistence type="predicted"/>
<keyword evidence="3 5" id="KW-1133">Transmembrane helix</keyword>
<accession>A0A5B7SX25</accession>
<gene>
    <name evidence="6" type="ORF">FGM00_14620</name>
</gene>
<dbReference type="InterPro" id="IPR000292">
    <property type="entry name" value="For/NO2_transpt"/>
</dbReference>
<dbReference type="Pfam" id="PF01226">
    <property type="entry name" value="Form_Nir_trans"/>
    <property type="match status" value="1"/>
</dbReference>
<keyword evidence="7" id="KW-1185">Reference proteome</keyword>
<name>A0A5B7SX25_9FLAO</name>
<dbReference type="GO" id="GO:0016020">
    <property type="term" value="C:membrane"/>
    <property type="evidence" value="ECO:0007669"/>
    <property type="project" value="UniProtKB-SubCell"/>
</dbReference>
<evidence type="ECO:0000256" key="1">
    <source>
        <dbReference type="ARBA" id="ARBA00004141"/>
    </source>
</evidence>
<organism evidence="6 7">
    <name type="scientific">Aggregatimonas sangjinii</name>
    <dbReference type="NCBI Taxonomy" id="2583587"/>
    <lineage>
        <taxon>Bacteria</taxon>
        <taxon>Pseudomonadati</taxon>
        <taxon>Bacteroidota</taxon>
        <taxon>Flavobacteriia</taxon>
        <taxon>Flavobacteriales</taxon>
        <taxon>Flavobacteriaceae</taxon>
        <taxon>Aggregatimonas</taxon>
    </lineage>
</organism>
<dbReference type="GO" id="GO:0022857">
    <property type="term" value="F:transmembrane transporter activity"/>
    <property type="evidence" value="ECO:0007669"/>
    <property type="project" value="InterPro"/>
</dbReference>
<dbReference type="OrthoDB" id="261587at2"/>
<sequence>MWERKGLGVIAKESISEIAQQVIHRSPSIIFGSVVLAGWLMALLSWLVVSSNETSSRIFGICMIATTIGFAGLHHSTVGNIEVLAGLIFINDISESTYTIFHSTALFGNAFGGVIFVAPLKYRSCAANL</sequence>
<protein>
    <submittedName>
        <fullName evidence="6">Formate/nitrite transporter family protein</fullName>
    </submittedName>
</protein>
<dbReference type="Gene3D" id="1.20.1080.10">
    <property type="entry name" value="Glycerol uptake facilitator protein"/>
    <property type="match status" value="1"/>
</dbReference>